<dbReference type="Proteomes" id="UP000178603">
    <property type="component" value="Unassembled WGS sequence"/>
</dbReference>
<evidence type="ECO:0000256" key="8">
    <source>
        <dbReference type="ARBA" id="ARBA00022842"/>
    </source>
</evidence>
<dbReference type="CDD" id="cd05403">
    <property type="entry name" value="NT_KNTase_like"/>
    <property type="match status" value="1"/>
</dbReference>
<evidence type="ECO:0000256" key="1">
    <source>
        <dbReference type="ARBA" id="ARBA00001946"/>
    </source>
</evidence>
<name>A0A1F8ATS3_9BACT</name>
<evidence type="ECO:0000256" key="3">
    <source>
        <dbReference type="ARBA" id="ARBA00022679"/>
    </source>
</evidence>
<dbReference type="PANTHER" id="PTHR33571:SF14">
    <property type="entry name" value="PROTEIN ADENYLYLTRANSFERASE MJ0435-RELATED"/>
    <property type="match status" value="1"/>
</dbReference>
<reference evidence="11 12" key="1">
    <citation type="journal article" date="2016" name="Nat. Commun.">
        <title>Thousands of microbial genomes shed light on interconnected biogeochemical processes in an aquifer system.</title>
        <authorList>
            <person name="Anantharaman K."/>
            <person name="Brown C.T."/>
            <person name="Hug L.A."/>
            <person name="Sharon I."/>
            <person name="Castelle C.J."/>
            <person name="Probst A.J."/>
            <person name="Thomas B.C."/>
            <person name="Singh A."/>
            <person name="Wilkins M.J."/>
            <person name="Karaoz U."/>
            <person name="Brodie E.L."/>
            <person name="Williams K.H."/>
            <person name="Hubbard S.S."/>
            <person name="Banfield J.F."/>
        </authorList>
    </citation>
    <scope>NUCLEOTIDE SEQUENCE [LARGE SCALE GENOMIC DNA]</scope>
</reference>
<dbReference type="GO" id="GO:0005524">
    <property type="term" value="F:ATP binding"/>
    <property type="evidence" value="ECO:0007669"/>
    <property type="project" value="UniProtKB-KW"/>
</dbReference>
<evidence type="ECO:0000256" key="7">
    <source>
        <dbReference type="ARBA" id="ARBA00022840"/>
    </source>
</evidence>
<evidence type="ECO:0000256" key="6">
    <source>
        <dbReference type="ARBA" id="ARBA00022741"/>
    </source>
</evidence>
<comment type="cofactor">
    <cofactor evidence="1">
        <name>Mg(2+)</name>
        <dbReference type="ChEBI" id="CHEBI:18420"/>
    </cofactor>
</comment>
<evidence type="ECO:0000313" key="11">
    <source>
        <dbReference type="EMBL" id="OGM55143.1"/>
    </source>
</evidence>
<keyword evidence="2" id="KW-1277">Toxin-antitoxin system</keyword>
<evidence type="ECO:0000313" key="12">
    <source>
        <dbReference type="Proteomes" id="UP000178603"/>
    </source>
</evidence>
<dbReference type="GO" id="GO:0016779">
    <property type="term" value="F:nucleotidyltransferase activity"/>
    <property type="evidence" value="ECO:0007669"/>
    <property type="project" value="UniProtKB-KW"/>
</dbReference>
<dbReference type="Gene3D" id="3.30.460.10">
    <property type="entry name" value="Beta Polymerase, domain 2"/>
    <property type="match status" value="1"/>
</dbReference>
<keyword evidence="3" id="KW-0808">Transferase</keyword>
<dbReference type="SUPFAM" id="SSF81301">
    <property type="entry name" value="Nucleotidyltransferase"/>
    <property type="match status" value="1"/>
</dbReference>
<comment type="similarity">
    <text evidence="9">Belongs to the MntA antitoxin family.</text>
</comment>
<keyword evidence="5" id="KW-0479">Metal-binding</keyword>
<proteinExistence type="inferred from homology"/>
<dbReference type="InterPro" id="IPR052038">
    <property type="entry name" value="Type-VII_TA_antitoxin"/>
</dbReference>
<sequence>MKVNNKQEILELLAGNKSTFSGYGIKRIGLFGSFARGEQHEGSDIDLLVEFDKKKKNFKNFIKSAEYAESLLGRKVEFLTPESVSPYIFPYIEKEVNYVQISG</sequence>
<evidence type="ECO:0000256" key="9">
    <source>
        <dbReference type="ARBA" id="ARBA00038276"/>
    </source>
</evidence>
<keyword evidence="6" id="KW-0547">Nucleotide-binding</keyword>
<dbReference type="Pfam" id="PF01909">
    <property type="entry name" value="NTP_transf_2"/>
    <property type="match status" value="1"/>
</dbReference>
<dbReference type="GO" id="GO:0046872">
    <property type="term" value="F:metal ion binding"/>
    <property type="evidence" value="ECO:0007669"/>
    <property type="project" value="UniProtKB-KW"/>
</dbReference>
<keyword evidence="4" id="KW-0548">Nucleotidyltransferase</keyword>
<dbReference type="InterPro" id="IPR002934">
    <property type="entry name" value="Polymerase_NTP_transf_dom"/>
</dbReference>
<comment type="caution">
    <text evidence="11">The sequence shown here is derived from an EMBL/GenBank/DDBJ whole genome shotgun (WGS) entry which is preliminary data.</text>
</comment>
<evidence type="ECO:0000259" key="10">
    <source>
        <dbReference type="Pfam" id="PF01909"/>
    </source>
</evidence>
<dbReference type="PANTHER" id="PTHR33571">
    <property type="entry name" value="SSL8005 PROTEIN"/>
    <property type="match status" value="1"/>
</dbReference>
<keyword evidence="7" id="KW-0067">ATP-binding</keyword>
<dbReference type="AlphaFoldDB" id="A0A1F8ATS3"/>
<accession>A0A1F8ATS3</accession>
<dbReference type="InterPro" id="IPR043519">
    <property type="entry name" value="NT_sf"/>
</dbReference>
<evidence type="ECO:0000256" key="5">
    <source>
        <dbReference type="ARBA" id="ARBA00022723"/>
    </source>
</evidence>
<gene>
    <name evidence="11" type="ORF">A3E44_04460</name>
</gene>
<evidence type="ECO:0000256" key="2">
    <source>
        <dbReference type="ARBA" id="ARBA00022649"/>
    </source>
</evidence>
<evidence type="ECO:0000256" key="4">
    <source>
        <dbReference type="ARBA" id="ARBA00022695"/>
    </source>
</evidence>
<organism evidence="11 12">
    <name type="scientific">Candidatus Woesebacteria bacterium RIFCSPHIGHO2_12_FULL_41_24</name>
    <dbReference type="NCBI Taxonomy" id="1802510"/>
    <lineage>
        <taxon>Bacteria</taxon>
        <taxon>Candidatus Woeseibacteriota</taxon>
    </lineage>
</organism>
<feature type="domain" description="Polymerase nucleotidyl transferase" evidence="10">
    <location>
        <begin position="21"/>
        <end position="94"/>
    </location>
</feature>
<keyword evidence="8" id="KW-0460">Magnesium</keyword>
<protein>
    <recommendedName>
        <fullName evidence="10">Polymerase nucleotidyl transferase domain-containing protein</fullName>
    </recommendedName>
</protein>
<dbReference type="EMBL" id="MGGW01000005">
    <property type="protein sequence ID" value="OGM55143.1"/>
    <property type="molecule type" value="Genomic_DNA"/>
</dbReference>